<protein>
    <submittedName>
        <fullName evidence="1">Uncharacterized protein</fullName>
    </submittedName>
</protein>
<dbReference type="Proteomes" id="UP000887116">
    <property type="component" value="Unassembled WGS sequence"/>
</dbReference>
<proteinExistence type="predicted"/>
<comment type="caution">
    <text evidence="1">The sequence shown here is derived from an EMBL/GenBank/DDBJ whole genome shotgun (WGS) entry which is preliminary data.</text>
</comment>
<keyword evidence="2" id="KW-1185">Reference proteome</keyword>
<evidence type="ECO:0000313" key="2">
    <source>
        <dbReference type="Proteomes" id="UP000887116"/>
    </source>
</evidence>
<organism evidence="1 2">
    <name type="scientific">Trichonephila clavata</name>
    <name type="common">Joro spider</name>
    <name type="synonym">Nephila clavata</name>
    <dbReference type="NCBI Taxonomy" id="2740835"/>
    <lineage>
        <taxon>Eukaryota</taxon>
        <taxon>Metazoa</taxon>
        <taxon>Ecdysozoa</taxon>
        <taxon>Arthropoda</taxon>
        <taxon>Chelicerata</taxon>
        <taxon>Arachnida</taxon>
        <taxon>Araneae</taxon>
        <taxon>Araneomorphae</taxon>
        <taxon>Entelegynae</taxon>
        <taxon>Araneoidea</taxon>
        <taxon>Nephilidae</taxon>
        <taxon>Trichonephila</taxon>
    </lineage>
</organism>
<dbReference type="AlphaFoldDB" id="A0A8X6IN99"/>
<evidence type="ECO:0000313" key="1">
    <source>
        <dbReference type="EMBL" id="GFQ97742.1"/>
    </source>
</evidence>
<gene>
    <name evidence="1" type="ORF">TNCT_202191</name>
</gene>
<name>A0A8X6IN99_TRICU</name>
<accession>A0A8X6IN99</accession>
<reference evidence="1" key="1">
    <citation type="submission" date="2020-07" db="EMBL/GenBank/DDBJ databases">
        <title>Multicomponent nature underlies the extraordinary mechanical properties of spider dragline silk.</title>
        <authorList>
            <person name="Kono N."/>
            <person name="Nakamura H."/>
            <person name="Mori M."/>
            <person name="Yoshida Y."/>
            <person name="Ohtoshi R."/>
            <person name="Malay A.D."/>
            <person name="Moran D.A.P."/>
            <person name="Tomita M."/>
            <person name="Numata K."/>
            <person name="Arakawa K."/>
        </authorList>
    </citation>
    <scope>NUCLEOTIDE SEQUENCE</scope>
</reference>
<sequence>MDFGGDHIASTYRLDFCLHQHRIGLVSEDLSMPHNTNLVFDNDVMPLNVIVTVNVSCTDSVHYKLTCVSNSGFTEFIPHQTKPSLEINTVCETVHKWQNY</sequence>
<dbReference type="EMBL" id="BMAO01034603">
    <property type="protein sequence ID" value="GFQ97742.1"/>
    <property type="molecule type" value="Genomic_DNA"/>
</dbReference>